<dbReference type="OMA" id="MGHIGCL"/>
<dbReference type="PROSITE" id="PS50088">
    <property type="entry name" value="ANK_REPEAT"/>
    <property type="match status" value="2"/>
</dbReference>
<dbReference type="InterPro" id="IPR036770">
    <property type="entry name" value="Ankyrin_rpt-contain_sf"/>
</dbReference>
<feature type="non-terminal residue" evidence="4">
    <location>
        <position position="1"/>
    </location>
</feature>
<dbReference type="Gene3D" id="1.25.40.20">
    <property type="entry name" value="Ankyrin repeat-containing domain"/>
    <property type="match status" value="1"/>
</dbReference>
<evidence type="ECO:0000256" key="3">
    <source>
        <dbReference type="PROSITE-ProRule" id="PRU00023"/>
    </source>
</evidence>
<dbReference type="OrthoDB" id="7464126at2759"/>
<dbReference type="SUPFAM" id="SSF48403">
    <property type="entry name" value="Ankyrin repeat"/>
    <property type="match status" value="1"/>
</dbReference>
<dbReference type="InterPro" id="IPR002110">
    <property type="entry name" value="Ankyrin_rpt"/>
</dbReference>
<name>E2A093_CAMFO</name>
<organism evidence="5">
    <name type="scientific">Camponotus floridanus</name>
    <name type="common">Florida carpenter ant</name>
    <dbReference type="NCBI Taxonomy" id="104421"/>
    <lineage>
        <taxon>Eukaryota</taxon>
        <taxon>Metazoa</taxon>
        <taxon>Ecdysozoa</taxon>
        <taxon>Arthropoda</taxon>
        <taxon>Hexapoda</taxon>
        <taxon>Insecta</taxon>
        <taxon>Pterygota</taxon>
        <taxon>Neoptera</taxon>
        <taxon>Endopterygota</taxon>
        <taxon>Hymenoptera</taxon>
        <taxon>Apocrita</taxon>
        <taxon>Aculeata</taxon>
        <taxon>Formicoidea</taxon>
        <taxon>Formicidae</taxon>
        <taxon>Formicinae</taxon>
        <taxon>Camponotus</taxon>
    </lineage>
</organism>
<dbReference type="SMART" id="SM00248">
    <property type="entry name" value="ANK"/>
    <property type="match status" value="3"/>
</dbReference>
<feature type="repeat" description="ANK" evidence="3">
    <location>
        <begin position="33"/>
        <end position="65"/>
    </location>
</feature>
<evidence type="ECO:0000256" key="1">
    <source>
        <dbReference type="ARBA" id="ARBA00022737"/>
    </source>
</evidence>
<dbReference type="PROSITE" id="PS50297">
    <property type="entry name" value="ANK_REP_REGION"/>
    <property type="match status" value="2"/>
</dbReference>
<protein>
    <submittedName>
        <fullName evidence="4">Transient receptor potential channel pyrexia</fullName>
    </submittedName>
</protein>
<dbReference type="Pfam" id="PF12796">
    <property type="entry name" value="Ank_2"/>
    <property type="match status" value="1"/>
</dbReference>
<keyword evidence="5" id="KW-1185">Reference proteome</keyword>
<dbReference type="EMBL" id="GL435556">
    <property type="protein sequence ID" value="EFN73153.1"/>
    <property type="molecule type" value="Genomic_DNA"/>
</dbReference>
<dbReference type="InParanoid" id="E2A093"/>
<feature type="repeat" description="ANK" evidence="3">
    <location>
        <begin position="1"/>
        <end position="31"/>
    </location>
</feature>
<gene>
    <name evidence="4" type="ORF">EAG_15252</name>
</gene>
<evidence type="ECO:0000313" key="5">
    <source>
        <dbReference type="Proteomes" id="UP000000311"/>
    </source>
</evidence>
<reference evidence="4 5" key="1">
    <citation type="journal article" date="2010" name="Science">
        <title>Genomic comparison of the ants Camponotus floridanus and Harpegnathos saltator.</title>
        <authorList>
            <person name="Bonasio R."/>
            <person name="Zhang G."/>
            <person name="Ye C."/>
            <person name="Mutti N.S."/>
            <person name="Fang X."/>
            <person name="Qin N."/>
            <person name="Donahue G."/>
            <person name="Yang P."/>
            <person name="Li Q."/>
            <person name="Li C."/>
            <person name="Zhang P."/>
            <person name="Huang Z."/>
            <person name="Berger S.L."/>
            <person name="Reinberg D."/>
            <person name="Wang J."/>
            <person name="Liebig J."/>
        </authorList>
    </citation>
    <scope>NUCLEOTIDE SEQUENCE [LARGE SCALE GENOMIC DNA]</scope>
    <source>
        <strain evidence="5">C129</strain>
    </source>
</reference>
<proteinExistence type="predicted"/>
<evidence type="ECO:0000313" key="4">
    <source>
        <dbReference type="EMBL" id="EFN73153.1"/>
    </source>
</evidence>
<keyword evidence="2 3" id="KW-0040">ANK repeat</keyword>
<dbReference type="Proteomes" id="UP000000311">
    <property type="component" value="Unassembled WGS sequence"/>
</dbReference>
<sequence>RTPLHLAACTTSTKIVEELLKHNADPRQWDFEKKCTPLHCAAAAGCVATVKCLINAGANVHTRRSPLYYAVLNNAMDCLETLLQAGACPDNPQVLLHNHNLNINLVEK</sequence>
<keyword evidence="4" id="KW-0675">Receptor</keyword>
<keyword evidence="1" id="KW-0677">Repeat</keyword>
<dbReference type="AlphaFoldDB" id="E2A093"/>
<evidence type="ECO:0000256" key="2">
    <source>
        <dbReference type="ARBA" id="ARBA00023043"/>
    </source>
</evidence>
<accession>E2A093</accession>
<dbReference type="PANTHER" id="PTHR24171">
    <property type="entry name" value="ANKYRIN REPEAT DOMAIN-CONTAINING PROTEIN 39-RELATED"/>
    <property type="match status" value="1"/>
</dbReference>